<dbReference type="Proteomes" id="UP000092460">
    <property type="component" value="Unassembled WGS sequence"/>
</dbReference>
<dbReference type="EnsemblMetazoa" id="GPPI019897-RA">
    <property type="protein sequence ID" value="GPPI019897-PA"/>
    <property type="gene ID" value="GPPI019897"/>
</dbReference>
<reference evidence="2" key="2">
    <citation type="submission" date="2020-05" db="UniProtKB">
        <authorList>
            <consortium name="EnsemblMetazoa"/>
        </authorList>
    </citation>
    <scope>IDENTIFICATION</scope>
    <source>
        <strain evidence="2">IAEA</strain>
    </source>
</reference>
<dbReference type="VEuPathDB" id="VectorBase:GPPI019897"/>
<dbReference type="AlphaFoldDB" id="A0A1B0B5U8"/>
<keyword evidence="1" id="KW-1133">Transmembrane helix</keyword>
<protein>
    <submittedName>
        <fullName evidence="2">Uncharacterized protein</fullName>
    </submittedName>
</protein>
<evidence type="ECO:0000313" key="2">
    <source>
        <dbReference type="EnsemblMetazoa" id="GPPI019897-PA"/>
    </source>
</evidence>
<evidence type="ECO:0000256" key="1">
    <source>
        <dbReference type="SAM" id="Phobius"/>
    </source>
</evidence>
<keyword evidence="1" id="KW-0812">Transmembrane</keyword>
<accession>A0A1B0B5U8</accession>
<feature type="transmembrane region" description="Helical" evidence="1">
    <location>
        <begin position="88"/>
        <end position="107"/>
    </location>
</feature>
<feature type="transmembrane region" description="Helical" evidence="1">
    <location>
        <begin position="155"/>
        <end position="176"/>
    </location>
</feature>
<dbReference type="EMBL" id="JXJN01008884">
    <property type="status" value="NOT_ANNOTATED_CDS"/>
    <property type="molecule type" value="Genomic_DNA"/>
</dbReference>
<name>A0A1B0B5U8_9MUSC</name>
<evidence type="ECO:0000313" key="3">
    <source>
        <dbReference type="Proteomes" id="UP000092460"/>
    </source>
</evidence>
<keyword evidence="3" id="KW-1185">Reference proteome</keyword>
<feature type="transmembrane region" description="Helical" evidence="1">
    <location>
        <begin position="127"/>
        <end position="149"/>
    </location>
</feature>
<reference evidence="3" key="1">
    <citation type="submission" date="2015-01" db="EMBL/GenBank/DDBJ databases">
        <authorList>
            <person name="Aksoy S."/>
            <person name="Warren W."/>
            <person name="Wilson R.K."/>
        </authorList>
    </citation>
    <scope>NUCLEOTIDE SEQUENCE [LARGE SCALE GENOMIC DNA]</scope>
    <source>
        <strain evidence="3">IAEA</strain>
    </source>
</reference>
<feature type="transmembrane region" description="Helical" evidence="1">
    <location>
        <begin position="21"/>
        <end position="42"/>
    </location>
</feature>
<dbReference type="EMBL" id="JXJN01008883">
    <property type="status" value="NOT_ANNOTATED_CDS"/>
    <property type="molecule type" value="Genomic_DNA"/>
</dbReference>
<proteinExistence type="predicted"/>
<organism evidence="2 3">
    <name type="scientific">Glossina palpalis gambiensis</name>
    <dbReference type="NCBI Taxonomy" id="67801"/>
    <lineage>
        <taxon>Eukaryota</taxon>
        <taxon>Metazoa</taxon>
        <taxon>Ecdysozoa</taxon>
        <taxon>Arthropoda</taxon>
        <taxon>Hexapoda</taxon>
        <taxon>Insecta</taxon>
        <taxon>Pterygota</taxon>
        <taxon>Neoptera</taxon>
        <taxon>Endopterygota</taxon>
        <taxon>Diptera</taxon>
        <taxon>Brachycera</taxon>
        <taxon>Muscomorpha</taxon>
        <taxon>Hippoboscoidea</taxon>
        <taxon>Glossinidae</taxon>
        <taxon>Glossina</taxon>
    </lineage>
</organism>
<sequence length="236" mass="26279">MDVRAVKLCMGRSLLIATPKLLLVVLVVGLCVVVTLLSLQAYKWLQELLPTNHDNPLHKCKPALRHHLVKLAPVLLKCYTVVERVDNAVAVVVADVFFAAAGVVDSLDPYTNQYHRHKQNNNYHKDFVQAIELQMTVVEMMVIVAVAAFVDFVNIVWMIVNVVDIVFVVVVMIWMLNVEFKHTLPGSIPLTVGFKGAKSLAPRDDMNSDKLNCNLNGSLTVVLRGRNVLVNKFVNG</sequence>
<keyword evidence="1" id="KW-0472">Membrane</keyword>